<dbReference type="Proteomes" id="UP000681425">
    <property type="component" value="Chromosome"/>
</dbReference>
<organism evidence="1 2">
    <name type="scientific">Sphingobium phenoxybenzoativorans</name>
    <dbReference type="NCBI Taxonomy" id="1592790"/>
    <lineage>
        <taxon>Bacteria</taxon>
        <taxon>Pseudomonadati</taxon>
        <taxon>Pseudomonadota</taxon>
        <taxon>Alphaproteobacteria</taxon>
        <taxon>Sphingomonadales</taxon>
        <taxon>Sphingomonadaceae</taxon>
        <taxon>Sphingobium</taxon>
    </lineage>
</organism>
<evidence type="ECO:0000313" key="1">
    <source>
        <dbReference type="EMBL" id="QUT05500.1"/>
    </source>
</evidence>
<sequence>MTASVFERLAGIRQFLGNEILPSVADDKRSDLRATLKMLEDMANEIDRLPELLELEIPEMLHLCNAAMAALGWNGVDQEDLQSLKEFSLEFDRPGKLLSEMQTLHSGICVLISNLAIQLTAKIATEPEGQKCLSGSRVVLAKCYRLLRRQAEARTPWQSVFPRGRLYPASDTPTRTIGDG</sequence>
<name>A0A975Q127_9SPHN</name>
<accession>A0A975Q127</accession>
<proteinExistence type="predicted"/>
<dbReference type="RefSeq" id="WP_212609043.1">
    <property type="nucleotide sequence ID" value="NZ_CP073910.1"/>
</dbReference>
<dbReference type="AlphaFoldDB" id="A0A975Q127"/>
<dbReference type="KEGG" id="spph:KFK14_21455"/>
<protein>
    <submittedName>
        <fullName evidence="1">Uncharacterized protein</fullName>
    </submittedName>
</protein>
<gene>
    <name evidence="1" type="ORF">KFK14_21455</name>
</gene>
<keyword evidence="2" id="KW-1185">Reference proteome</keyword>
<dbReference type="EMBL" id="CP073910">
    <property type="protein sequence ID" value="QUT05500.1"/>
    <property type="molecule type" value="Genomic_DNA"/>
</dbReference>
<evidence type="ECO:0000313" key="2">
    <source>
        <dbReference type="Proteomes" id="UP000681425"/>
    </source>
</evidence>
<reference evidence="1" key="1">
    <citation type="submission" date="2021-04" db="EMBL/GenBank/DDBJ databases">
        <title>Isolation of p-tert-butylphenol degrading bacteria Sphingobium phenoxybenzoativorans Tas13 from active sludge.</title>
        <authorList>
            <person name="Li Y."/>
        </authorList>
    </citation>
    <scope>NUCLEOTIDE SEQUENCE</scope>
    <source>
        <strain evidence="1">Tas13</strain>
    </source>
</reference>